<evidence type="ECO:0000313" key="1">
    <source>
        <dbReference type="EMBL" id="MFC4854038.1"/>
    </source>
</evidence>
<reference evidence="2" key="1">
    <citation type="journal article" date="2019" name="Int. J. Syst. Evol. Microbiol.">
        <title>The Global Catalogue of Microorganisms (GCM) 10K type strain sequencing project: providing services to taxonomists for standard genome sequencing and annotation.</title>
        <authorList>
            <consortium name="The Broad Institute Genomics Platform"/>
            <consortium name="The Broad Institute Genome Sequencing Center for Infectious Disease"/>
            <person name="Wu L."/>
            <person name="Ma J."/>
        </authorList>
    </citation>
    <scope>NUCLEOTIDE SEQUENCE [LARGE SCALE GENOMIC DNA]</scope>
    <source>
        <strain evidence="2">ZS-22-S1</strain>
    </source>
</reference>
<dbReference type="Gene3D" id="1.10.530.10">
    <property type="match status" value="1"/>
</dbReference>
<dbReference type="RefSeq" id="WP_378055997.1">
    <property type="nucleotide sequence ID" value="NZ_JBHSIS010000006.1"/>
</dbReference>
<dbReference type="PANTHER" id="PTHR30163:SF8">
    <property type="entry name" value="LYTIC MUREIN TRANSGLYCOSYLASE"/>
    <property type="match status" value="1"/>
</dbReference>
<evidence type="ECO:0000313" key="2">
    <source>
        <dbReference type="Proteomes" id="UP001595859"/>
    </source>
</evidence>
<dbReference type="InterPro" id="IPR043426">
    <property type="entry name" value="MltB-like"/>
</dbReference>
<comment type="caution">
    <text evidence="1">The sequence shown here is derived from an EMBL/GenBank/DDBJ whole genome shotgun (WGS) entry which is preliminary data.</text>
</comment>
<dbReference type="Proteomes" id="UP001595859">
    <property type="component" value="Unassembled WGS sequence"/>
</dbReference>
<accession>A0ABV9RZC5</accession>
<dbReference type="CDD" id="cd13399">
    <property type="entry name" value="Slt35-like"/>
    <property type="match status" value="1"/>
</dbReference>
<name>A0ABV9RZC5_9PSEU</name>
<protein>
    <submittedName>
        <fullName evidence="1">Lytic transglycosylase domain-containing protein</fullName>
    </submittedName>
</protein>
<dbReference type="InterPro" id="IPR023346">
    <property type="entry name" value="Lysozyme-like_dom_sf"/>
</dbReference>
<keyword evidence="2" id="KW-1185">Reference proteome</keyword>
<proteinExistence type="predicted"/>
<organism evidence="1 2">
    <name type="scientific">Actinophytocola glycyrrhizae</name>
    <dbReference type="NCBI Taxonomy" id="2044873"/>
    <lineage>
        <taxon>Bacteria</taxon>
        <taxon>Bacillati</taxon>
        <taxon>Actinomycetota</taxon>
        <taxon>Actinomycetes</taxon>
        <taxon>Pseudonocardiales</taxon>
        <taxon>Pseudonocardiaceae</taxon>
    </lineage>
</organism>
<dbReference type="SUPFAM" id="SSF53955">
    <property type="entry name" value="Lysozyme-like"/>
    <property type="match status" value="1"/>
</dbReference>
<dbReference type="PANTHER" id="PTHR30163">
    <property type="entry name" value="MEMBRANE-BOUND LYTIC MUREIN TRANSGLYCOSYLASE B"/>
    <property type="match status" value="1"/>
</dbReference>
<dbReference type="EMBL" id="JBHSIS010000006">
    <property type="protein sequence ID" value="MFC4854038.1"/>
    <property type="molecule type" value="Genomic_DNA"/>
</dbReference>
<sequence>MILLTAALVAVVTIVVIGYNRSAPLTTPTSPPPGFEVPELNAAPGATVPTATAVAQERTSVLAWAERLSEKTQIPVRSLVAYAEAEIAVRVSDPDCGINWATLAGVGRVESHHGRYGGSDIADDGKLAPPIIGIPLDGSPGVQAIPDTDGGRLDGDTKWDRAVGPMQFLPTTWARWGVRSGLDGVPPDPQDIDDAALSAANYLCASGGDLSSAAGWWQAVLTYNRSVDYGRNVFDGADAYAKAAASL</sequence>
<gene>
    <name evidence="1" type="ORF">ACFPCV_11040</name>
</gene>